<dbReference type="EMBL" id="CATQJA010002663">
    <property type="protein sequence ID" value="CAJ0581483.1"/>
    <property type="molecule type" value="Genomic_DNA"/>
</dbReference>
<evidence type="ECO:0000313" key="3">
    <source>
        <dbReference type="EMBL" id="CAJ0581483.1"/>
    </source>
</evidence>
<dbReference type="InterPro" id="IPR029039">
    <property type="entry name" value="Flavoprotein-like_sf"/>
</dbReference>
<name>A0AA36D840_9BILA</name>
<feature type="non-terminal residue" evidence="3">
    <location>
        <position position="251"/>
    </location>
</feature>
<reference evidence="3" key="1">
    <citation type="submission" date="2023-06" db="EMBL/GenBank/DDBJ databases">
        <authorList>
            <person name="Delattre M."/>
        </authorList>
    </citation>
    <scope>NUCLEOTIDE SEQUENCE</scope>
    <source>
        <strain evidence="3">AF72</strain>
    </source>
</reference>
<evidence type="ECO:0000256" key="1">
    <source>
        <dbReference type="SAM" id="MobiDB-lite"/>
    </source>
</evidence>
<accession>A0AA36D840</accession>
<gene>
    <name evidence="3" type="ORF">MSPICULIGERA_LOCUS19642</name>
</gene>
<keyword evidence="2" id="KW-0472">Membrane</keyword>
<proteinExistence type="predicted"/>
<organism evidence="3 4">
    <name type="scientific">Mesorhabditis spiculigera</name>
    <dbReference type="NCBI Taxonomy" id="96644"/>
    <lineage>
        <taxon>Eukaryota</taxon>
        <taxon>Metazoa</taxon>
        <taxon>Ecdysozoa</taxon>
        <taxon>Nematoda</taxon>
        <taxon>Chromadorea</taxon>
        <taxon>Rhabditida</taxon>
        <taxon>Rhabditina</taxon>
        <taxon>Rhabditomorpha</taxon>
        <taxon>Rhabditoidea</taxon>
        <taxon>Rhabditidae</taxon>
        <taxon>Mesorhabditinae</taxon>
        <taxon>Mesorhabditis</taxon>
    </lineage>
</organism>
<dbReference type="SUPFAM" id="SSF52218">
    <property type="entry name" value="Flavoproteins"/>
    <property type="match status" value="1"/>
</dbReference>
<dbReference type="Gene3D" id="3.40.50.360">
    <property type="match status" value="1"/>
</dbReference>
<protein>
    <submittedName>
        <fullName evidence="3">Uncharacterized protein</fullName>
    </submittedName>
</protein>
<evidence type="ECO:0000313" key="4">
    <source>
        <dbReference type="Proteomes" id="UP001177023"/>
    </source>
</evidence>
<feature type="transmembrane region" description="Helical" evidence="2">
    <location>
        <begin position="32"/>
        <end position="52"/>
    </location>
</feature>
<evidence type="ECO:0000256" key="2">
    <source>
        <dbReference type="SAM" id="Phobius"/>
    </source>
</evidence>
<keyword evidence="4" id="KW-1185">Reference proteome</keyword>
<dbReference type="AlphaFoldDB" id="A0AA36D840"/>
<keyword evidence="2" id="KW-0812">Transmembrane</keyword>
<sequence length="251" mass="28712">MSKQPPVRPAKLPEPKGGPQGILDAIAEKDELLLYFTAFLGVVLPGVVYLIYRRVHVVYERYAAKKEAERIADIKARCQISIFYCGKKKAEQKAQDMMENYNDGVSNIYDLTSIDASIFYTYKGFALFVIDKFEEKAEWFLEWLEDVAADKRLKKKTSIEEVRYAIFAMNGGKAVTTLGKRMTIVGAKEIWPAVDIDKELTEEQENALFEEWRSEVLEEVDNFFIDQAYDDGIPDELSSEDEDGSEGKKDR</sequence>
<feature type="region of interest" description="Disordered" evidence="1">
    <location>
        <begin position="229"/>
        <end position="251"/>
    </location>
</feature>
<feature type="compositionally biased region" description="Acidic residues" evidence="1">
    <location>
        <begin position="229"/>
        <end position="244"/>
    </location>
</feature>
<comment type="caution">
    <text evidence="3">The sequence shown here is derived from an EMBL/GenBank/DDBJ whole genome shotgun (WGS) entry which is preliminary data.</text>
</comment>
<dbReference type="Proteomes" id="UP001177023">
    <property type="component" value="Unassembled WGS sequence"/>
</dbReference>
<keyword evidence="2" id="KW-1133">Transmembrane helix</keyword>